<name>A0A921R678_SORBI</name>
<evidence type="ECO:0000313" key="2">
    <source>
        <dbReference type="Proteomes" id="UP000807115"/>
    </source>
</evidence>
<reference evidence="1" key="1">
    <citation type="journal article" date="2019" name="BMC Genomics">
        <title>A new reference genome for Sorghum bicolor reveals high levels of sequence similarity between sweet and grain genotypes: implications for the genetics of sugar metabolism.</title>
        <authorList>
            <person name="Cooper E.A."/>
            <person name="Brenton Z.W."/>
            <person name="Flinn B.S."/>
            <person name="Jenkins J."/>
            <person name="Shu S."/>
            <person name="Flowers D."/>
            <person name="Luo F."/>
            <person name="Wang Y."/>
            <person name="Xia P."/>
            <person name="Barry K."/>
            <person name="Daum C."/>
            <person name="Lipzen A."/>
            <person name="Yoshinaga Y."/>
            <person name="Schmutz J."/>
            <person name="Saski C."/>
            <person name="Vermerris W."/>
            <person name="Kresovich S."/>
        </authorList>
    </citation>
    <scope>NUCLEOTIDE SEQUENCE</scope>
</reference>
<gene>
    <name evidence="1" type="ORF">BDA96_04G270700</name>
</gene>
<dbReference type="Proteomes" id="UP000807115">
    <property type="component" value="Chromosome 4"/>
</dbReference>
<accession>A0A921R678</accession>
<evidence type="ECO:0000313" key="1">
    <source>
        <dbReference type="EMBL" id="KAG0534331.1"/>
    </source>
</evidence>
<sequence>MYHCTSFPHKFNLAAFDKYGSGFGMLSRPQIMHILLPTVFIGGSNHVLHVTTFTTLD</sequence>
<comment type="caution">
    <text evidence="1">The sequence shown here is derived from an EMBL/GenBank/DDBJ whole genome shotgun (WGS) entry which is preliminary data.</text>
</comment>
<dbReference type="AlphaFoldDB" id="A0A921R678"/>
<organism evidence="1 2">
    <name type="scientific">Sorghum bicolor</name>
    <name type="common">Sorghum</name>
    <name type="synonym">Sorghum vulgare</name>
    <dbReference type="NCBI Taxonomy" id="4558"/>
    <lineage>
        <taxon>Eukaryota</taxon>
        <taxon>Viridiplantae</taxon>
        <taxon>Streptophyta</taxon>
        <taxon>Embryophyta</taxon>
        <taxon>Tracheophyta</taxon>
        <taxon>Spermatophyta</taxon>
        <taxon>Magnoliopsida</taxon>
        <taxon>Liliopsida</taxon>
        <taxon>Poales</taxon>
        <taxon>Poaceae</taxon>
        <taxon>PACMAD clade</taxon>
        <taxon>Panicoideae</taxon>
        <taxon>Andropogonodae</taxon>
        <taxon>Andropogoneae</taxon>
        <taxon>Sorghinae</taxon>
        <taxon>Sorghum</taxon>
    </lineage>
</organism>
<dbReference type="EMBL" id="CM027683">
    <property type="protein sequence ID" value="KAG0534331.1"/>
    <property type="molecule type" value="Genomic_DNA"/>
</dbReference>
<reference evidence="1" key="2">
    <citation type="submission" date="2020-10" db="EMBL/GenBank/DDBJ databases">
        <authorList>
            <person name="Cooper E.A."/>
            <person name="Brenton Z.W."/>
            <person name="Flinn B.S."/>
            <person name="Jenkins J."/>
            <person name="Shu S."/>
            <person name="Flowers D."/>
            <person name="Luo F."/>
            <person name="Wang Y."/>
            <person name="Xia P."/>
            <person name="Barry K."/>
            <person name="Daum C."/>
            <person name="Lipzen A."/>
            <person name="Yoshinaga Y."/>
            <person name="Schmutz J."/>
            <person name="Saski C."/>
            <person name="Vermerris W."/>
            <person name="Kresovich S."/>
        </authorList>
    </citation>
    <scope>NUCLEOTIDE SEQUENCE</scope>
</reference>
<proteinExistence type="predicted"/>
<protein>
    <submittedName>
        <fullName evidence="1">Uncharacterized protein</fullName>
    </submittedName>
</protein>